<feature type="domain" description="FAD/NAD(P)-binding" evidence="5">
    <location>
        <begin position="3"/>
        <end position="291"/>
    </location>
</feature>
<dbReference type="OrthoDB" id="1145at2"/>
<evidence type="ECO:0000313" key="7">
    <source>
        <dbReference type="EMBL" id="ONH28419.1"/>
    </source>
</evidence>
<sequence>MEHVVVVGAGLAGGRTVVELREQGYTGRITLIGAEEHPPYDRPPLSKAVLTGRTDSTHLPYGLHDLDSVELLLGRQATGLEPGVVHTDAGPVEYDGLVIASGSAPIRLPGAPAQRVLRTIDDSLALRETLRRGLRLVIVGAGWIGAEVATVAAKLGAEVTVVEGGGFPLAPLGAEVGGHAVHWYEEAGVTLRVDAMVDKIGEDGLLLVGGEFIPADEIVVGVGVRPDVAWLGGSLVLERGIVTDEHLLTTWASGVAGAQGAAPVVAVGDCAAWWSLRYGTRMHVEHWDSAQGAPAVAASTLLGLAAGQAVADLPAYNPVPYFWSEQFGRMVQFAGLPADDAHLVFRGDPAARRAPDAKKAPGWSAGWFAPDGALTALVTVARPIDMVAGRRLLAAAAHPDRAQFADPAVPLKSLLPDS</sequence>
<keyword evidence="4" id="KW-0560">Oxidoreductase</keyword>
<dbReference type="Gene3D" id="3.50.50.60">
    <property type="entry name" value="FAD/NAD(P)-binding domain"/>
    <property type="match status" value="2"/>
</dbReference>
<proteinExistence type="predicted"/>
<reference evidence="8" key="1">
    <citation type="submission" date="2016-10" db="EMBL/GenBank/DDBJ databases">
        <title>Frankia sp. NRRL B-16386 Genome sequencing.</title>
        <authorList>
            <person name="Ghodhbane-Gtari F."/>
            <person name="Swanson E."/>
            <person name="Gueddou A."/>
            <person name="Hezbri K."/>
            <person name="Ktari K."/>
            <person name="Nouioui I."/>
            <person name="Morris K."/>
            <person name="Simpson S."/>
            <person name="Abebe-Akele F."/>
            <person name="Thomas K."/>
            <person name="Gtari M."/>
            <person name="Tisa L.S."/>
        </authorList>
    </citation>
    <scope>NUCLEOTIDE SEQUENCE [LARGE SCALE GENOMIC DNA]</scope>
    <source>
        <strain evidence="8">NRRL B-16386</strain>
    </source>
</reference>
<dbReference type="SUPFAM" id="SSF55424">
    <property type="entry name" value="FAD/NAD-linked reductases, dimerisation (C-terminal) domain"/>
    <property type="match status" value="1"/>
</dbReference>
<evidence type="ECO:0000256" key="2">
    <source>
        <dbReference type="ARBA" id="ARBA00022630"/>
    </source>
</evidence>
<comment type="caution">
    <text evidence="7">The sequence shown here is derived from an EMBL/GenBank/DDBJ whole genome shotgun (WGS) entry which is preliminary data.</text>
</comment>
<dbReference type="PRINTS" id="PR00368">
    <property type="entry name" value="FADPNR"/>
</dbReference>
<accession>A0A1V2I8T5</accession>
<dbReference type="AlphaFoldDB" id="A0A1V2I8T5"/>
<evidence type="ECO:0000259" key="5">
    <source>
        <dbReference type="Pfam" id="PF07992"/>
    </source>
</evidence>
<dbReference type="InterPro" id="IPR036188">
    <property type="entry name" value="FAD/NAD-bd_sf"/>
</dbReference>
<keyword evidence="3" id="KW-0274">FAD</keyword>
<dbReference type="Pfam" id="PF14759">
    <property type="entry name" value="Reductase_C"/>
    <property type="match status" value="1"/>
</dbReference>
<dbReference type="InterPro" id="IPR050446">
    <property type="entry name" value="FAD-oxidoreductase/Apoptosis"/>
</dbReference>
<gene>
    <name evidence="7" type="ORF">BL253_19725</name>
</gene>
<evidence type="ECO:0000256" key="3">
    <source>
        <dbReference type="ARBA" id="ARBA00022827"/>
    </source>
</evidence>
<dbReference type="RefSeq" id="WP_076818658.1">
    <property type="nucleotide sequence ID" value="NZ_MOMC01000040.1"/>
</dbReference>
<evidence type="ECO:0000256" key="4">
    <source>
        <dbReference type="ARBA" id="ARBA00023002"/>
    </source>
</evidence>
<keyword evidence="8" id="KW-1185">Reference proteome</keyword>
<dbReference type="Pfam" id="PF07992">
    <property type="entry name" value="Pyr_redox_2"/>
    <property type="match status" value="1"/>
</dbReference>
<dbReference type="GO" id="GO:0005737">
    <property type="term" value="C:cytoplasm"/>
    <property type="evidence" value="ECO:0007669"/>
    <property type="project" value="TreeGrafter"/>
</dbReference>
<dbReference type="Gene3D" id="3.30.390.30">
    <property type="match status" value="1"/>
</dbReference>
<dbReference type="PRINTS" id="PR00469">
    <property type="entry name" value="PNDRDTASEII"/>
</dbReference>
<evidence type="ECO:0000259" key="6">
    <source>
        <dbReference type="Pfam" id="PF14759"/>
    </source>
</evidence>
<feature type="domain" description="Reductase C-terminal" evidence="6">
    <location>
        <begin position="321"/>
        <end position="415"/>
    </location>
</feature>
<dbReference type="InterPro" id="IPR028202">
    <property type="entry name" value="Reductase_C"/>
</dbReference>
<dbReference type="PANTHER" id="PTHR43557">
    <property type="entry name" value="APOPTOSIS-INDUCING FACTOR 1"/>
    <property type="match status" value="1"/>
</dbReference>
<organism evidence="7 8">
    <name type="scientific">Pseudofrankia asymbiotica</name>
    <dbReference type="NCBI Taxonomy" id="1834516"/>
    <lineage>
        <taxon>Bacteria</taxon>
        <taxon>Bacillati</taxon>
        <taxon>Actinomycetota</taxon>
        <taxon>Actinomycetes</taxon>
        <taxon>Frankiales</taxon>
        <taxon>Frankiaceae</taxon>
        <taxon>Pseudofrankia</taxon>
    </lineage>
</organism>
<evidence type="ECO:0000313" key="8">
    <source>
        <dbReference type="Proteomes" id="UP000188929"/>
    </source>
</evidence>
<dbReference type="InterPro" id="IPR016156">
    <property type="entry name" value="FAD/NAD-linked_Rdtase_dimer_sf"/>
</dbReference>
<dbReference type="Proteomes" id="UP000188929">
    <property type="component" value="Unassembled WGS sequence"/>
</dbReference>
<dbReference type="PANTHER" id="PTHR43557:SF2">
    <property type="entry name" value="RIESKE DOMAIN-CONTAINING PROTEIN-RELATED"/>
    <property type="match status" value="1"/>
</dbReference>
<dbReference type="EMBL" id="MOMC01000040">
    <property type="protein sequence ID" value="ONH28419.1"/>
    <property type="molecule type" value="Genomic_DNA"/>
</dbReference>
<dbReference type="InterPro" id="IPR023753">
    <property type="entry name" value="FAD/NAD-binding_dom"/>
</dbReference>
<evidence type="ECO:0000256" key="1">
    <source>
        <dbReference type="ARBA" id="ARBA00001974"/>
    </source>
</evidence>
<name>A0A1V2I8T5_9ACTN</name>
<protein>
    <submittedName>
        <fullName evidence="7">Oxidoreductase</fullName>
    </submittedName>
</protein>
<keyword evidence="2" id="KW-0285">Flavoprotein</keyword>
<dbReference type="STRING" id="1834516.BL253_19725"/>
<comment type="cofactor">
    <cofactor evidence="1">
        <name>FAD</name>
        <dbReference type="ChEBI" id="CHEBI:57692"/>
    </cofactor>
</comment>
<dbReference type="GO" id="GO:0016651">
    <property type="term" value="F:oxidoreductase activity, acting on NAD(P)H"/>
    <property type="evidence" value="ECO:0007669"/>
    <property type="project" value="TreeGrafter"/>
</dbReference>
<dbReference type="SUPFAM" id="SSF51905">
    <property type="entry name" value="FAD/NAD(P)-binding domain"/>
    <property type="match status" value="2"/>
</dbReference>